<name>A0A944DAK8_DENI1</name>
<dbReference type="Proteomes" id="UP000694660">
    <property type="component" value="Unassembled WGS sequence"/>
</dbReference>
<reference evidence="6" key="1">
    <citation type="journal article" date="2022" name="ISME J.">
        <title>Genetic and phylogenetic analysis of dissimilatory iodate-reducing bacteria identifies potential niches across the world's oceans.</title>
        <authorList>
            <person name="Reyes-Umana V."/>
            <person name="Henning Z."/>
            <person name="Lee K."/>
            <person name="Barnum T.P."/>
            <person name="Coates J.D."/>
        </authorList>
    </citation>
    <scope>NUCLEOTIDE SEQUENCE [LARGE SCALE GENOMIC DNA]</scope>
    <source>
        <strain evidence="6">IR12</strain>
    </source>
</reference>
<comment type="similarity">
    <text evidence="1 3">Belongs to the thiolase-like superfamily. Beta-ketoacyl-ACP synthases family.</text>
</comment>
<dbReference type="SUPFAM" id="SSF53901">
    <property type="entry name" value="Thiolase-like"/>
    <property type="match status" value="1"/>
</dbReference>
<keyword evidence="6" id="KW-1185">Reference proteome</keyword>
<dbReference type="InterPro" id="IPR014030">
    <property type="entry name" value="Ketoacyl_synth_N"/>
</dbReference>
<evidence type="ECO:0000256" key="2">
    <source>
        <dbReference type="ARBA" id="ARBA00022679"/>
    </source>
</evidence>
<dbReference type="PANTHER" id="PTHR11712">
    <property type="entry name" value="POLYKETIDE SYNTHASE-RELATED"/>
    <property type="match status" value="1"/>
</dbReference>
<accession>A0A944DAK8</accession>
<evidence type="ECO:0000256" key="1">
    <source>
        <dbReference type="ARBA" id="ARBA00008467"/>
    </source>
</evidence>
<evidence type="ECO:0000313" key="5">
    <source>
        <dbReference type="EMBL" id="MBT0963240.1"/>
    </source>
</evidence>
<evidence type="ECO:0000259" key="4">
    <source>
        <dbReference type="PROSITE" id="PS52004"/>
    </source>
</evidence>
<dbReference type="InterPro" id="IPR018201">
    <property type="entry name" value="Ketoacyl_synth_AS"/>
</dbReference>
<dbReference type="Gene3D" id="3.40.47.10">
    <property type="match status" value="2"/>
</dbReference>
<dbReference type="InterPro" id="IPR000794">
    <property type="entry name" value="Beta-ketoacyl_synthase"/>
</dbReference>
<dbReference type="GO" id="GO:0006633">
    <property type="term" value="P:fatty acid biosynthetic process"/>
    <property type="evidence" value="ECO:0007669"/>
    <property type="project" value="InterPro"/>
</dbReference>
<dbReference type="CDD" id="cd00834">
    <property type="entry name" value="KAS_I_II"/>
    <property type="match status" value="1"/>
</dbReference>
<dbReference type="Pfam" id="PF02801">
    <property type="entry name" value="Ketoacyl-synt_C"/>
    <property type="match status" value="1"/>
</dbReference>
<proteinExistence type="inferred from homology"/>
<dbReference type="NCBIfam" id="NF006618">
    <property type="entry name" value="PRK09185.1"/>
    <property type="match status" value="1"/>
</dbReference>
<organism evidence="5 6">
    <name type="scientific">Denitromonas iodatirespirans</name>
    <dbReference type="NCBI Taxonomy" id="2795389"/>
    <lineage>
        <taxon>Bacteria</taxon>
        <taxon>Pseudomonadati</taxon>
        <taxon>Pseudomonadota</taxon>
        <taxon>Betaproteobacteria</taxon>
        <taxon>Rhodocyclales</taxon>
        <taxon>Zoogloeaceae</taxon>
        <taxon>Denitromonas</taxon>
    </lineage>
</organism>
<dbReference type="InterPro" id="IPR014031">
    <property type="entry name" value="Ketoacyl_synth_C"/>
</dbReference>
<dbReference type="GO" id="GO:0005829">
    <property type="term" value="C:cytosol"/>
    <property type="evidence" value="ECO:0007669"/>
    <property type="project" value="TreeGrafter"/>
</dbReference>
<dbReference type="Pfam" id="PF00109">
    <property type="entry name" value="ketoacyl-synt"/>
    <property type="match status" value="1"/>
</dbReference>
<sequence length="395" mass="40358">MAYLPALGLVNALGSGAAEVCDGLLRGDTTGMRCEDGWLPSRPARVGRARITDLPALPARLAQHDSRNNRLLLAAYAQIAAEVDAAIARFGPQRVGVVLGTSTSGILEGEAAVAHHARHGALPAGFHYGLQELGDAARCLADLLGLSGPAYTVSTACTSSAKAMVSAQGLIRAGLCDAVIAGGVDTLCRLTINGFSSLEATTADLCNPMSANRQGINIGEAAALFLVSREPAPIALLGAGESSDAHHVSAPDPTGRGAEAAIRQAMAQAGVAPEHIAYLNLHGTATPKNDEMESQAVARIFPAGVPCSSTKPLTGHTLGAAGATELAFCWLALSPHNVGHRLPPHVWDGCADPALPELNLVRAGDTLATHARRVMLSSSFAFGGSNCCLAIGDAA</sequence>
<dbReference type="GO" id="GO:0004315">
    <property type="term" value="F:3-oxoacyl-[acyl-carrier-protein] synthase activity"/>
    <property type="evidence" value="ECO:0007669"/>
    <property type="project" value="InterPro"/>
</dbReference>
<dbReference type="PROSITE" id="PS00606">
    <property type="entry name" value="KS3_1"/>
    <property type="match status" value="1"/>
</dbReference>
<evidence type="ECO:0000256" key="3">
    <source>
        <dbReference type="RuleBase" id="RU003694"/>
    </source>
</evidence>
<gene>
    <name evidence="5" type="ORF">I8J34_18820</name>
</gene>
<feature type="domain" description="Ketosynthase family 3 (KS3)" evidence="4">
    <location>
        <begin position="1"/>
        <end position="393"/>
    </location>
</feature>
<dbReference type="InterPro" id="IPR020841">
    <property type="entry name" value="PKS_Beta-ketoAc_synthase_dom"/>
</dbReference>
<evidence type="ECO:0000313" key="6">
    <source>
        <dbReference type="Proteomes" id="UP000694660"/>
    </source>
</evidence>
<dbReference type="PANTHER" id="PTHR11712:SF320">
    <property type="entry name" value="BETA-KETOACYL SYNTHASE"/>
    <property type="match status" value="1"/>
</dbReference>
<dbReference type="PROSITE" id="PS52004">
    <property type="entry name" value="KS3_2"/>
    <property type="match status" value="1"/>
</dbReference>
<keyword evidence="2 3" id="KW-0808">Transferase</keyword>
<dbReference type="InterPro" id="IPR016039">
    <property type="entry name" value="Thiolase-like"/>
</dbReference>
<dbReference type="AlphaFoldDB" id="A0A944DAK8"/>
<comment type="caution">
    <text evidence="5">The sequence shown here is derived from an EMBL/GenBank/DDBJ whole genome shotgun (WGS) entry which is preliminary data.</text>
</comment>
<dbReference type="SMART" id="SM00825">
    <property type="entry name" value="PKS_KS"/>
    <property type="match status" value="1"/>
</dbReference>
<dbReference type="EMBL" id="JAEKFT010000026">
    <property type="protein sequence ID" value="MBT0963240.1"/>
    <property type="molecule type" value="Genomic_DNA"/>
</dbReference>
<protein>
    <submittedName>
        <fullName evidence="5">Beta-ketoacyl-[acyl-carrier-protein] synthase family protein</fullName>
    </submittedName>
</protein>